<dbReference type="Gene3D" id="2.10.230.10">
    <property type="entry name" value="Heat shock protein DnaJ, cysteine-rich domain"/>
    <property type="match status" value="1"/>
</dbReference>
<evidence type="ECO:0000313" key="2">
    <source>
        <dbReference type="Proteomes" id="UP001375370"/>
    </source>
</evidence>
<dbReference type="SUPFAM" id="SSF57938">
    <property type="entry name" value="DnaJ/Hsp40 cysteine-rich domain"/>
    <property type="match status" value="1"/>
</dbReference>
<proteinExistence type="predicted"/>
<dbReference type="EMBL" id="CP146612">
    <property type="protein sequence ID" value="WWX25735.1"/>
    <property type="molecule type" value="Genomic_DNA"/>
</dbReference>
<evidence type="ECO:0000313" key="1">
    <source>
        <dbReference type="EMBL" id="WWX25735.1"/>
    </source>
</evidence>
<protein>
    <recommendedName>
        <fullName evidence="3">Molecular chaperone DnaJ</fullName>
    </recommendedName>
</protein>
<dbReference type="RefSeq" id="WP_338738200.1">
    <property type="nucleotide sequence ID" value="NZ_CP146612.1"/>
</dbReference>
<reference evidence="1 2" key="1">
    <citation type="submission" date="2024-03" db="EMBL/GenBank/DDBJ databases">
        <title>A Dehalogenimonas Isolated from Estuarine Sediments Dihaloeliminates Chlorinated Alkanes.</title>
        <authorList>
            <person name="Yang Y."/>
            <person name="Wang H."/>
        </authorList>
    </citation>
    <scope>NUCLEOTIDE SEQUENCE [LARGE SCALE GENOMIC DNA]</scope>
    <source>
        <strain evidence="1 2">W</strain>
    </source>
</reference>
<evidence type="ECO:0008006" key="3">
    <source>
        <dbReference type="Google" id="ProtNLM"/>
    </source>
</evidence>
<sequence>MSHHETCGRCGGSGQISCNLCHGTGRMVQPGSYGSEIPCPECGGTGKDTCHACSGSGTVKLDD</sequence>
<organism evidence="1 2">
    <name type="scientific">Candidatus Dehalogenimonas loeffleri</name>
    <dbReference type="NCBI Taxonomy" id="3127115"/>
    <lineage>
        <taxon>Bacteria</taxon>
        <taxon>Bacillati</taxon>
        <taxon>Chloroflexota</taxon>
        <taxon>Dehalococcoidia</taxon>
        <taxon>Dehalococcoidales</taxon>
        <taxon>Dehalococcoidaceae</taxon>
        <taxon>Dehalogenimonas</taxon>
    </lineage>
</organism>
<accession>A0ABZ2J4A3</accession>
<dbReference type="Proteomes" id="UP001375370">
    <property type="component" value="Chromosome"/>
</dbReference>
<gene>
    <name evidence="1" type="ORF">V8247_01840</name>
</gene>
<name>A0ABZ2J4A3_9CHLR</name>
<keyword evidence="2" id="KW-1185">Reference proteome</keyword>
<dbReference type="InterPro" id="IPR036410">
    <property type="entry name" value="HSP_DnaJ_Cys-rich_dom_sf"/>
</dbReference>